<protein>
    <submittedName>
        <fullName evidence="2">Uncharacterized protein</fullName>
    </submittedName>
</protein>
<accession>A0A974SAS6</accession>
<name>A0A974SAS6_9CAUL</name>
<sequence length="146" mass="15388">MRAVLSHVRPTGRMSSAASAAAGFSSRSHRPARARHLGWPGRRGRDGGADGQQLAAITWTRQGMAVGTDNPSLSRIGDALQFAEPFADAAAKAMTAKDRKPIKLAKPDPCAQYGSRMRVEGMAAKFATGLYVPQMSGAKAEAPARP</sequence>
<feature type="region of interest" description="Disordered" evidence="1">
    <location>
        <begin position="1"/>
        <end position="51"/>
    </location>
</feature>
<dbReference type="AlphaFoldDB" id="A0A974SAS6"/>
<organism evidence="2">
    <name type="scientific">Phenylobacterium glaciei</name>
    <dbReference type="NCBI Taxonomy" id="2803784"/>
    <lineage>
        <taxon>Bacteria</taxon>
        <taxon>Pseudomonadati</taxon>
        <taxon>Pseudomonadota</taxon>
        <taxon>Alphaproteobacteria</taxon>
        <taxon>Caulobacterales</taxon>
        <taxon>Caulobacteraceae</taxon>
        <taxon>Phenylobacterium</taxon>
    </lineage>
</organism>
<feature type="compositionally biased region" description="Low complexity" evidence="1">
    <location>
        <begin position="15"/>
        <end position="26"/>
    </location>
</feature>
<dbReference type="EMBL" id="CP068570">
    <property type="protein sequence ID" value="QQZ51002.1"/>
    <property type="molecule type" value="Genomic_DNA"/>
</dbReference>
<gene>
    <name evidence="2" type="ORF">JKL49_07310</name>
</gene>
<reference evidence="2" key="1">
    <citation type="submission" date="2021-01" db="EMBL/GenBank/DDBJ databases">
        <title>Genome sequence of Phenylobacterium sp. 20VBR1 isolated from a valley glaceir, Ny-Alesund, Svalbard.</title>
        <authorList>
            <person name="Thomas F.A."/>
            <person name="Krishnan K.P."/>
            <person name="Sinha R.K."/>
        </authorList>
    </citation>
    <scope>NUCLEOTIDE SEQUENCE</scope>
    <source>
        <strain evidence="2">20VBR1</strain>
    </source>
</reference>
<feature type="compositionally biased region" description="Basic residues" evidence="1">
    <location>
        <begin position="27"/>
        <end position="36"/>
    </location>
</feature>
<evidence type="ECO:0000256" key="1">
    <source>
        <dbReference type="SAM" id="MobiDB-lite"/>
    </source>
</evidence>
<evidence type="ECO:0000313" key="2">
    <source>
        <dbReference type="EMBL" id="QQZ51002.1"/>
    </source>
</evidence>
<proteinExistence type="predicted"/>